<feature type="compositionally biased region" description="Basic and acidic residues" evidence="1">
    <location>
        <begin position="345"/>
        <end position="354"/>
    </location>
</feature>
<feature type="signal peptide" evidence="2">
    <location>
        <begin position="1"/>
        <end position="20"/>
    </location>
</feature>
<evidence type="ECO:0000313" key="3">
    <source>
        <dbReference type="EMBL" id="KAF9542225.1"/>
    </source>
</evidence>
<sequence length="354" mass="37653">MKVASFSLGLAVIVFVAAHAGDPMAANDPQTTYQWAEQEVDHNDLVYQLEEAYSQISELEFRALFLSRPEQKVDIEASAVADGGELSAEFTCATGFKINQAALQEVIKALKTISIPGVMPISALMDKIAGLSATSQNVRPSDMGGTVLAIDSVLSMLNVIASRTPGLLPPAIPQALKNIKERLASMHTCSTVAPASIEQASCFEIADLYRSIVADVQANVPVIPADASEDLQRYSAGAQAILQIISKNSIAAKNEALLASRPIFAAELLDAYRIEMVRAGAKDDVQSYVVNSLSFVIGSSNALEACLRIAADPAAAVEDLNDELDALEDEDEYDEDDEPEAADAAEPHTETLAA</sequence>
<feature type="region of interest" description="Disordered" evidence="1">
    <location>
        <begin position="328"/>
        <end position="354"/>
    </location>
</feature>
<feature type="chain" id="PRO_5040382227" description="Secreted protein" evidence="2">
    <location>
        <begin position="21"/>
        <end position="354"/>
    </location>
</feature>
<evidence type="ECO:0008006" key="5">
    <source>
        <dbReference type="Google" id="ProtNLM"/>
    </source>
</evidence>
<comment type="caution">
    <text evidence="3">The sequence shown here is derived from an EMBL/GenBank/DDBJ whole genome shotgun (WGS) entry which is preliminary data.</text>
</comment>
<organism evidence="3 4">
    <name type="scientific">Mortierella hygrophila</name>
    <dbReference type="NCBI Taxonomy" id="979708"/>
    <lineage>
        <taxon>Eukaryota</taxon>
        <taxon>Fungi</taxon>
        <taxon>Fungi incertae sedis</taxon>
        <taxon>Mucoromycota</taxon>
        <taxon>Mortierellomycotina</taxon>
        <taxon>Mortierellomycetes</taxon>
        <taxon>Mortierellales</taxon>
        <taxon>Mortierellaceae</taxon>
        <taxon>Mortierella</taxon>
    </lineage>
</organism>
<evidence type="ECO:0000256" key="2">
    <source>
        <dbReference type="SAM" id="SignalP"/>
    </source>
</evidence>
<dbReference type="EMBL" id="JAAAXW010000144">
    <property type="protein sequence ID" value="KAF9542225.1"/>
    <property type="molecule type" value="Genomic_DNA"/>
</dbReference>
<dbReference type="Proteomes" id="UP000723463">
    <property type="component" value="Unassembled WGS sequence"/>
</dbReference>
<feature type="compositionally biased region" description="Acidic residues" evidence="1">
    <location>
        <begin position="328"/>
        <end position="343"/>
    </location>
</feature>
<reference evidence="3" key="1">
    <citation type="journal article" date="2020" name="Fungal Divers.">
        <title>Resolving the Mortierellaceae phylogeny through synthesis of multi-gene phylogenetics and phylogenomics.</title>
        <authorList>
            <person name="Vandepol N."/>
            <person name="Liber J."/>
            <person name="Desiro A."/>
            <person name="Na H."/>
            <person name="Kennedy M."/>
            <person name="Barry K."/>
            <person name="Grigoriev I.V."/>
            <person name="Miller A.N."/>
            <person name="O'Donnell K."/>
            <person name="Stajich J.E."/>
            <person name="Bonito G."/>
        </authorList>
    </citation>
    <scope>NUCLEOTIDE SEQUENCE</scope>
    <source>
        <strain evidence="3">NRRL 2591</strain>
    </source>
</reference>
<proteinExistence type="predicted"/>
<evidence type="ECO:0000256" key="1">
    <source>
        <dbReference type="SAM" id="MobiDB-lite"/>
    </source>
</evidence>
<keyword evidence="4" id="KW-1185">Reference proteome</keyword>
<keyword evidence="2" id="KW-0732">Signal</keyword>
<accession>A0A9P6F5B2</accession>
<name>A0A9P6F5B2_9FUNG</name>
<gene>
    <name evidence="3" type="ORF">EC957_002236</name>
</gene>
<dbReference type="AlphaFoldDB" id="A0A9P6F5B2"/>
<evidence type="ECO:0000313" key="4">
    <source>
        <dbReference type="Proteomes" id="UP000723463"/>
    </source>
</evidence>
<protein>
    <recommendedName>
        <fullName evidence="5">Secreted protein</fullName>
    </recommendedName>
</protein>